<reference evidence="3" key="1">
    <citation type="submission" date="2025-08" db="UniProtKB">
        <authorList>
            <consortium name="RefSeq"/>
        </authorList>
    </citation>
    <scope>IDENTIFICATION</scope>
</reference>
<sequence length="246" mass="28985">MDLTMENIEQLIKLLLEKQKITIVEESHKLLKQLEKSFTAITTANLKIITERFNKLETDVINSSTKIVSITKALELSNQNISSLENELNDIKKFIHVNDETVASKFEKVKEQTKKVSSQMKDTSAVNKINKKLREIKDRSRRNNLRITGIKESEHESWEESELKVLKLFEETLEIKNVKIERAYRTGPRDAKKNRTIILKLLNYKDKIDIMKRSVRLKGMNIYINEDFCYETVQIRKDLRDKMLRE</sequence>
<dbReference type="GeneID" id="136085540"/>
<proteinExistence type="predicted"/>
<gene>
    <name evidence="3" type="primary">LOC136085540</name>
</gene>
<dbReference type="Gene3D" id="3.30.70.1820">
    <property type="entry name" value="L1 transposable element, RRM domain"/>
    <property type="match status" value="1"/>
</dbReference>
<dbReference type="RefSeq" id="XP_065662927.1">
    <property type="nucleotide sequence ID" value="XM_065806855.1"/>
</dbReference>
<evidence type="ECO:0000313" key="2">
    <source>
        <dbReference type="Proteomes" id="UP001652625"/>
    </source>
</evidence>
<dbReference type="PANTHER" id="PTHR11505">
    <property type="entry name" value="L1 TRANSPOSABLE ELEMENT-RELATED"/>
    <property type="match status" value="1"/>
</dbReference>
<protein>
    <submittedName>
        <fullName evidence="3">Uncharacterized protein LOC136085540</fullName>
    </submittedName>
</protein>
<dbReference type="Proteomes" id="UP001652625">
    <property type="component" value="Chromosome 09"/>
</dbReference>
<keyword evidence="2" id="KW-1185">Reference proteome</keyword>
<dbReference type="InterPro" id="IPR004244">
    <property type="entry name" value="Transposase_22"/>
</dbReference>
<evidence type="ECO:0000256" key="1">
    <source>
        <dbReference type="SAM" id="Coils"/>
    </source>
</evidence>
<feature type="coiled-coil region" evidence="1">
    <location>
        <begin position="67"/>
        <end position="94"/>
    </location>
</feature>
<name>A0ABM4CM97_HYDVU</name>
<accession>A0ABM4CM97</accession>
<evidence type="ECO:0000313" key="3">
    <source>
        <dbReference type="RefSeq" id="XP_065662927.1"/>
    </source>
</evidence>
<organism evidence="2 3">
    <name type="scientific">Hydra vulgaris</name>
    <name type="common">Hydra</name>
    <name type="synonym">Hydra attenuata</name>
    <dbReference type="NCBI Taxonomy" id="6087"/>
    <lineage>
        <taxon>Eukaryota</taxon>
        <taxon>Metazoa</taxon>
        <taxon>Cnidaria</taxon>
        <taxon>Hydrozoa</taxon>
        <taxon>Hydroidolina</taxon>
        <taxon>Anthoathecata</taxon>
        <taxon>Aplanulata</taxon>
        <taxon>Hydridae</taxon>
        <taxon>Hydra</taxon>
    </lineage>
</organism>
<keyword evidence="1" id="KW-0175">Coiled coil</keyword>